<name>A0A7M7PHS6_STRPU</name>
<dbReference type="GO" id="GO:0140664">
    <property type="term" value="F:ATP-dependent DNA damage sensor activity"/>
    <property type="evidence" value="ECO:0007669"/>
    <property type="project" value="InterPro"/>
</dbReference>
<dbReference type="Proteomes" id="UP000007110">
    <property type="component" value="Unassembled WGS sequence"/>
</dbReference>
<dbReference type="InParanoid" id="A0A7M7PHS6"/>
<dbReference type="InterPro" id="IPR027417">
    <property type="entry name" value="P-loop_NTPase"/>
</dbReference>
<dbReference type="AlphaFoldDB" id="A0A7M7PHS6"/>
<dbReference type="FunFam" id="3.40.50.300:FF:000820">
    <property type="entry name" value="MutS homolog 5 (E. coli)"/>
    <property type="match status" value="1"/>
</dbReference>
<dbReference type="Gene3D" id="3.40.50.300">
    <property type="entry name" value="P-loop containing nucleotide triphosphate hydrolases"/>
    <property type="match status" value="1"/>
</dbReference>
<dbReference type="FunFam" id="1.10.1420.10:FF:000008">
    <property type="entry name" value="MutS homolog 5 (E. coli)"/>
    <property type="match status" value="1"/>
</dbReference>
<dbReference type="SUPFAM" id="SSF52540">
    <property type="entry name" value="P-loop containing nucleoside triphosphate hydrolases"/>
    <property type="match status" value="1"/>
</dbReference>
<evidence type="ECO:0000256" key="6">
    <source>
        <dbReference type="ARBA" id="ARBA00023204"/>
    </source>
</evidence>
<dbReference type="SMART" id="SM00534">
    <property type="entry name" value="MUTSac"/>
    <property type="match status" value="1"/>
</dbReference>
<evidence type="ECO:0000256" key="2">
    <source>
        <dbReference type="ARBA" id="ARBA00022741"/>
    </source>
</evidence>
<dbReference type="OrthoDB" id="29596at2759"/>
<evidence type="ECO:0000256" key="4">
    <source>
        <dbReference type="ARBA" id="ARBA00022840"/>
    </source>
</evidence>
<dbReference type="InterPro" id="IPR000432">
    <property type="entry name" value="DNA_mismatch_repair_MutS_C"/>
</dbReference>
<evidence type="ECO:0000313" key="11">
    <source>
        <dbReference type="EnsemblMetazoa" id="XP_030852121"/>
    </source>
</evidence>
<dbReference type="GeneID" id="586390"/>
<dbReference type="SMART" id="SM00533">
    <property type="entry name" value="MUTSd"/>
    <property type="match status" value="1"/>
</dbReference>
<sequence length="792" mass="88491">MWHDGTLGVAYYSSETAEIYIMNDTMETNNYSLLKKVCHQLQPCCVIASSKANERLLLMLRDLGGVDSCFGASEVLPEDSSNRLIDVQLLPSLDFSLEVCKRRVLSISLPSIPEHFTETDRTIYMSSLLSFDATCMIRATGGLLKFLEKKRIGVELERSDVSSPVLNIKTFSLSDMVSIDVNTYSSLQIFQKESHPSVYKSGGSGAKEGLSLFGILNRTRSVIGSRLMRLWFLRPSRNLDLLRERQEAVSFFLNPKNAEVTGSLQNCLKNVKNVPRIFKQMQQAQASMTDWQSLYKTAYNAIDIAEICRAQRADVPIFKKITEAFTDDIHQVAAAISQLVDFEESFAQNRFIVKPHVDEELDQRKRTYSTLPSLMTTVAREELDRLGPHIEECSIIYVPQLGYLLALPCTQHMTETKDFTIEGLQFMFMSNNTVHYKSARTRALDVKLGDTHCDITDHETQIMHQLQNDILLRSQVFYAIMDYAAELDCLIAIAIAAKEGNYVRPELTHGSQLDIIGGRHPLQELCVTPFVPNNAHFGGDHTRIKVITGPNASGKSIYLKQVGLIAFMALIGSFVPAEKASIGMLDGIYTRVHTQESVSVGLSTFMIDLNQLSAAVRDATKNSLVIVDEFGRSTDTVDGLSLLVACIKHWEGKGSDCPNLMVSTHFHAIVREGLLPASQQLSYQTMEVLENDGELVFLYELTDGHANYSHASHIALTAGLPEELVKRGTKVSKLLRENQPILRVDSSSSETQFDRYKEILAKFLDLDLDFDDLTGFLREQVLSSPSSASNKS</sequence>
<dbReference type="Pfam" id="PF00488">
    <property type="entry name" value="MutS_V"/>
    <property type="match status" value="1"/>
</dbReference>
<dbReference type="Pfam" id="PF05192">
    <property type="entry name" value="MutS_III"/>
    <property type="match status" value="1"/>
</dbReference>
<keyword evidence="7" id="KW-0469">Meiosis</keyword>
<protein>
    <recommendedName>
        <fullName evidence="9">MutS protein homolog 5</fullName>
    </recommendedName>
</protein>
<dbReference type="EnsemblMetazoa" id="XM_030996261">
    <property type="protein sequence ID" value="XP_030852121"/>
    <property type="gene ID" value="LOC586390"/>
</dbReference>
<dbReference type="GO" id="GO:0005634">
    <property type="term" value="C:nucleus"/>
    <property type="evidence" value="ECO:0000318"/>
    <property type="project" value="GO_Central"/>
</dbReference>
<organism evidence="11 12">
    <name type="scientific">Strongylocentrotus purpuratus</name>
    <name type="common">Purple sea urchin</name>
    <dbReference type="NCBI Taxonomy" id="7668"/>
    <lineage>
        <taxon>Eukaryota</taxon>
        <taxon>Metazoa</taxon>
        <taxon>Echinodermata</taxon>
        <taxon>Eleutherozoa</taxon>
        <taxon>Echinozoa</taxon>
        <taxon>Echinoidea</taxon>
        <taxon>Euechinoidea</taxon>
        <taxon>Echinacea</taxon>
        <taxon>Camarodonta</taxon>
        <taxon>Echinidea</taxon>
        <taxon>Strongylocentrotidae</taxon>
        <taxon>Strongylocentrotus</taxon>
    </lineage>
</organism>
<evidence type="ECO:0000256" key="5">
    <source>
        <dbReference type="ARBA" id="ARBA00023125"/>
    </source>
</evidence>
<keyword evidence="2" id="KW-0547">Nucleotide-binding</keyword>
<evidence type="ECO:0000256" key="8">
    <source>
        <dbReference type="ARBA" id="ARBA00057350"/>
    </source>
</evidence>
<comment type="similarity">
    <text evidence="1">Belongs to the DNA mismatch repair MutS family.</text>
</comment>
<comment type="function">
    <text evidence="8">Involved in DNA mismatch repair and meiotic recombination processes. Facilitates crossovers between homologs during meiosis.</text>
</comment>
<evidence type="ECO:0000256" key="9">
    <source>
        <dbReference type="ARBA" id="ARBA00071136"/>
    </source>
</evidence>
<dbReference type="PANTHER" id="PTHR11361:SF20">
    <property type="entry name" value="MUTS PROTEIN HOMOLOG 5"/>
    <property type="match status" value="1"/>
</dbReference>
<keyword evidence="12" id="KW-1185">Reference proteome</keyword>
<evidence type="ECO:0000256" key="3">
    <source>
        <dbReference type="ARBA" id="ARBA00022763"/>
    </source>
</evidence>
<dbReference type="PANTHER" id="PTHR11361">
    <property type="entry name" value="DNA MISMATCH REPAIR PROTEIN MUTS FAMILY MEMBER"/>
    <property type="match status" value="1"/>
</dbReference>
<dbReference type="KEGG" id="spu:586390"/>
<keyword evidence="5" id="KW-0238">DNA-binding</keyword>
<keyword evidence="6" id="KW-0234">DNA repair</keyword>
<evidence type="ECO:0000313" key="12">
    <source>
        <dbReference type="Proteomes" id="UP000007110"/>
    </source>
</evidence>
<evidence type="ECO:0000256" key="1">
    <source>
        <dbReference type="ARBA" id="ARBA00006271"/>
    </source>
</evidence>
<dbReference type="PIRSF" id="PIRSF005813">
    <property type="entry name" value="MSH2"/>
    <property type="match status" value="1"/>
</dbReference>
<reference evidence="11" key="2">
    <citation type="submission" date="2021-01" db="UniProtKB">
        <authorList>
            <consortium name="EnsemblMetazoa"/>
        </authorList>
    </citation>
    <scope>IDENTIFICATION</scope>
</reference>
<dbReference type="SUPFAM" id="SSF48334">
    <property type="entry name" value="DNA repair protein MutS, domain III"/>
    <property type="match status" value="1"/>
</dbReference>
<evidence type="ECO:0000256" key="7">
    <source>
        <dbReference type="ARBA" id="ARBA00023254"/>
    </source>
</evidence>
<dbReference type="GO" id="GO:0006298">
    <property type="term" value="P:mismatch repair"/>
    <property type="evidence" value="ECO:0007669"/>
    <property type="project" value="InterPro"/>
</dbReference>
<dbReference type="RefSeq" id="XP_030852121.1">
    <property type="nucleotide sequence ID" value="XM_030996261.1"/>
</dbReference>
<dbReference type="InterPro" id="IPR036187">
    <property type="entry name" value="DNA_mismatch_repair_MutS_sf"/>
</dbReference>
<dbReference type="InterPro" id="IPR045076">
    <property type="entry name" value="MutS"/>
</dbReference>
<dbReference type="InterPro" id="IPR011184">
    <property type="entry name" value="DNA_mismatch_repair_Msh2"/>
</dbReference>
<dbReference type="GO" id="GO:0005524">
    <property type="term" value="F:ATP binding"/>
    <property type="evidence" value="ECO:0007669"/>
    <property type="project" value="UniProtKB-KW"/>
</dbReference>
<dbReference type="PROSITE" id="PS00486">
    <property type="entry name" value="DNA_MISMATCH_REPAIR_2"/>
    <property type="match status" value="1"/>
</dbReference>
<evidence type="ECO:0000259" key="10">
    <source>
        <dbReference type="PROSITE" id="PS00486"/>
    </source>
</evidence>
<dbReference type="GO" id="GO:0003690">
    <property type="term" value="F:double-stranded DNA binding"/>
    <property type="evidence" value="ECO:0000318"/>
    <property type="project" value="GO_Central"/>
</dbReference>
<accession>A0A7M7PHS6</accession>
<feature type="domain" description="DNA mismatch repair proteins mutS family" evidence="10">
    <location>
        <begin position="623"/>
        <end position="639"/>
    </location>
</feature>
<dbReference type="Gene3D" id="1.10.1420.10">
    <property type="match status" value="1"/>
</dbReference>
<dbReference type="GO" id="GO:0051026">
    <property type="term" value="P:chiasma assembly"/>
    <property type="evidence" value="ECO:0000318"/>
    <property type="project" value="GO_Central"/>
</dbReference>
<proteinExistence type="inferred from homology"/>
<keyword evidence="3" id="KW-0227">DNA damage</keyword>
<reference evidence="12" key="1">
    <citation type="submission" date="2015-02" db="EMBL/GenBank/DDBJ databases">
        <title>Genome sequencing for Strongylocentrotus purpuratus.</title>
        <authorList>
            <person name="Murali S."/>
            <person name="Liu Y."/>
            <person name="Vee V."/>
            <person name="English A."/>
            <person name="Wang M."/>
            <person name="Skinner E."/>
            <person name="Han Y."/>
            <person name="Muzny D.M."/>
            <person name="Worley K.C."/>
            <person name="Gibbs R.A."/>
        </authorList>
    </citation>
    <scope>NUCLEOTIDE SEQUENCE</scope>
</reference>
<dbReference type="GO" id="GO:0030983">
    <property type="term" value="F:mismatched DNA binding"/>
    <property type="evidence" value="ECO:0007669"/>
    <property type="project" value="InterPro"/>
</dbReference>
<dbReference type="OMA" id="CSVYFMP"/>
<dbReference type="InterPro" id="IPR007696">
    <property type="entry name" value="DNA_mismatch_repair_MutS_core"/>
</dbReference>
<keyword evidence="4" id="KW-0067">ATP-binding</keyword>